<comment type="similarity">
    <text evidence="1 4">Belongs to the iron/ascorbate-dependent oxidoreductase family.</text>
</comment>
<dbReference type="InterPro" id="IPR026992">
    <property type="entry name" value="DIOX_N"/>
</dbReference>
<sequence>MASPARSLDKKQSAIPSNYAYFKNPEDSNALPGDSIPVIDYSHLISKDLDQQAKCVSQLGKACRDWGFFLVKNHGIPEKLYETLFEKWQEFNSMSDDEKLEFKMTKGVMDRIRFGSSNNFTTRYDKVRFWRDYLKLFVHPDFNSPHKPAGFSEILLELSTKQRGVMKKLLGGVSKSLEVEESYLYNMAEMDKGIEFLVTNVYLPCPQPELAIGIPPHTDFGLFTMLASNGVGGLQIQQKGKWFSVIAQPNHLMVNLGDQMEILTNGKYKSVVHRAIVNSETVRLSMATSFGPGVNNFVVPAPKFVCTKTNPPAYRGMKYGDYLISDQSNTTNAVTSLDMVRI</sequence>
<keyword evidence="2 4" id="KW-0479">Metal-binding</keyword>
<comment type="caution">
    <text evidence="6">The sequence shown here is derived from an EMBL/GenBank/DDBJ whole genome shotgun (WGS) entry which is preliminary data.</text>
</comment>
<reference evidence="6" key="1">
    <citation type="submission" date="2023-02" db="EMBL/GenBank/DDBJ databases">
        <title>Genome of toxic invasive species Heracleum sosnowskyi carries increased number of genes despite the absence of recent whole-genome duplications.</title>
        <authorList>
            <person name="Schelkunov M."/>
            <person name="Shtratnikova V."/>
            <person name="Makarenko M."/>
            <person name="Klepikova A."/>
            <person name="Omelchenko D."/>
            <person name="Novikova G."/>
            <person name="Obukhova E."/>
            <person name="Bogdanov V."/>
            <person name="Penin A."/>
            <person name="Logacheva M."/>
        </authorList>
    </citation>
    <scope>NUCLEOTIDE SEQUENCE</scope>
    <source>
        <strain evidence="6">Hsosn_3</strain>
        <tissue evidence="6">Leaf</tissue>
    </source>
</reference>
<dbReference type="AlphaFoldDB" id="A0AAD8IJA8"/>
<keyword evidence="7" id="KW-1185">Reference proteome</keyword>
<dbReference type="SUPFAM" id="SSF51197">
    <property type="entry name" value="Clavaminate synthase-like"/>
    <property type="match status" value="1"/>
</dbReference>
<dbReference type="InterPro" id="IPR027443">
    <property type="entry name" value="IPNS-like_sf"/>
</dbReference>
<reference evidence="6" key="2">
    <citation type="submission" date="2023-05" db="EMBL/GenBank/DDBJ databases">
        <authorList>
            <person name="Schelkunov M.I."/>
        </authorList>
    </citation>
    <scope>NUCLEOTIDE SEQUENCE</scope>
    <source>
        <strain evidence="6">Hsosn_3</strain>
        <tissue evidence="6">Leaf</tissue>
    </source>
</reference>
<dbReference type="PROSITE" id="PS51471">
    <property type="entry name" value="FE2OG_OXY"/>
    <property type="match status" value="1"/>
</dbReference>
<gene>
    <name evidence="6" type="ORF">POM88_023666</name>
</gene>
<feature type="domain" description="Fe2OG dioxygenase" evidence="5">
    <location>
        <begin position="193"/>
        <end position="292"/>
    </location>
</feature>
<proteinExistence type="inferred from homology"/>
<dbReference type="EMBL" id="JAUIZM010000005">
    <property type="protein sequence ID" value="KAK1385931.1"/>
    <property type="molecule type" value="Genomic_DNA"/>
</dbReference>
<keyword evidence="3 4" id="KW-0408">Iron</keyword>
<evidence type="ECO:0000313" key="7">
    <source>
        <dbReference type="Proteomes" id="UP001237642"/>
    </source>
</evidence>
<accession>A0AAD8IJA8</accession>
<name>A0AAD8IJA8_9APIA</name>
<keyword evidence="4" id="KW-0560">Oxidoreductase</keyword>
<evidence type="ECO:0000256" key="4">
    <source>
        <dbReference type="RuleBase" id="RU003682"/>
    </source>
</evidence>
<protein>
    <submittedName>
        <fullName evidence="6">Protein DOWNY MILDEW RESISTANCE 6-like</fullName>
    </submittedName>
</protein>
<dbReference type="Proteomes" id="UP001237642">
    <property type="component" value="Unassembled WGS sequence"/>
</dbReference>
<dbReference type="GO" id="GO:0046872">
    <property type="term" value="F:metal ion binding"/>
    <property type="evidence" value="ECO:0007669"/>
    <property type="project" value="UniProtKB-KW"/>
</dbReference>
<dbReference type="GO" id="GO:0016705">
    <property type="term" value="F:oxidoreductase activity, acting on paired donors, with incorporation or reduction of molecular oxygen"/>
    <property type="evidence" value="ECO:0007669"/>
    <property type="project" value="UniProtKB-ARBA"/>
</dbReference>
<dbReference type="Pfam" id="PF14226">
    <property type="entry name" value="DIOX_N"/>
    <property type="match status" value="1"/>
</dbReference>
<dbReference type="Gene3D" id="2.60.120.330">
    <property type="entry name" value="B-lactam Antibiotic, Isopenicillin N Synthase, Chain"/>
    <property type="match status" value="1"/>
</dbReference>
<dbReference type="PANTHER" id="PTHR47991">
    <property type="entry name" value="OXOGLUTARATE/IRON-DEPENDENT DIOXYGENASE"/>
    <property type="match status" value="1"/>
</dbReference>
<dbReference type="InterPro" id="IPR050295">
    <property type="entry name" value="Plant_2OG-oxidoreductases"/>
</dbReference>
<evidence type="ECO:0000256" key="3">
    <source>
        <dbReference type="ARBA" id="ARBA00023004"/>
    </source>
</evidence>
<dbReference type="InterPro" id="IPR044861">
    <property type="entry name" value="IPNS-like_FE2OG_OXY"/>
</dbReference>
<evidence type="ECO:0000313" key="6">
    <source>
        <dbReference type="EMBL" id="KAK1385931.1"/>
    </source>
</evidence>
<evidence type="ECO:0000256" key="2">
    <source>
        <dbReference type="ARBA" id="ARBA00022723"/>
    </source>
</evidence>
<dbReference type="InterPro" id="IPR005123">
    <property type="entry name" value="Oxoglu/Fe-dep_dioxygenase_dom"/>
</dbReference>
<organism evidence="6 7">
    <name type="scientific">Heracleum sosnowskyi</name>
    <dbReference type="NCBI Taxonomy" id="360622"/>
    <lineage>
        <taxon>Eukaryota</taxon>
        <taxon>Viridiplantae</taxon>
        <taxon>Streptophyta</taxon>
        <taxon>Embryophyta</taxon>
        <taxon>Tracheophyta</taxon>
        <taxon>Spermatophyta</taxon>
        <taxon>Magnoliopsida</taxon>
        <taxon>eudicotyledons</taxon>
        <taxon>Gunneridae</taxon>
        <taxon>Pentapetalae</taxon>
        <taxon>asterids</taxon>
        <taxon>campanulids</taxon>
        <taxon>Apiales</taxon>
        <taxon>Apiaceae</taxon>
        <taxon>Apioideae</taxon>
        <taxon>apioid superclade</taxon>
        <taxon>Tordylieae</taxon>
        <taxon>Tordyliinae</taxon>
        <taxon>Heracleum</taxon>
    </lineage>
</organism>
<evidence type="ECO:0000259" key="5">
    <source>
        <dbReference type="PROSITE" id="PS51471"/>
    </source>
</evidence>
<evidence type="ECO:0000256" key="1">
    <source>
        <dbReference type="ARBA" id="ARBA00008056"/>
    </source>
</evidence>
<dbReference type="Pfam" id="PF03171">
    <property type="entry name" value="2OG-FeII_Oxy"/>
    <property type="match status" value="1"/>
</dbReference>